<dbReference type="SUPFAM" id="SSF57850">
    <property type="entry name" value="RING/U-box"/>
    <property type="match status" value="1"/>
</dbReference>
<evidence type="ECO:0000256" key="6">
    <source>
        <dbReference type="ARBA" id="ARBA00022771"/>
    </source>
</evidence>
<dbReference type="GO" id="GO:0016818">
    <property type="term" value="F:hydrolase activity, acting on acid anhydrides, in phosphorus-containing anhydrides"/>
    <property type="evidence" value="ECO:0007669"/>
    <property type="project" value="InterPro"/>
</dbReference>
<dbReference type="CDD" id="cd18008">
    <property type="entry name" value="DEXDc_SHPRH-like"/>
    <property type="match status" value="1"/>
</dbReference>
<keyword evidence="11" id="KW-0234">DNA repair</keyword>
<dbReference type="GO" id="GO:0006281">
    <property type="term" value="P:DNA repair"/>
    <property type="evidence" value="ECO:0007669"/>
    <property type="project" value="UniProtKB-KW"/>
</dbReference>
<dbReference type="Gene3D" id="3.40.50.10810">
    <property type="entry name" value="Tandem AAA-ATPase domain"/>
    <property type="match status" value="1"/>
</dbReference>
<evidence type="ECO:0000259" key="14">
    <source>
        <dbReference type="PROSITE" id="PS50089"/>
    </source>
</evidence>
<evidence type="ECO:0000256" key="12">
    <source>
        <dbReference type="ARBA" id="ARBA00023242"/>
    </source>
</evidence>
<dbReference type="Pfam" id="PF00176">
    <property type="entry name" value="SNF2-rel_dom"/>
    <property type="match status" value="1"/>
</dbReference>
<dbReference type="EMBL" id="JAANQT010000210">
    <property type="protein sequence ID" value="KAG1313218.1"/>
    <property type="molecule type" value="Genomic_DNA"/>
</dbReference>
<evidence type="ECO:0000256" key="10">
    <source>
        <dbReference type="ARBA" id="ARBA00022840"/>
    </source>
</evidence>
<dbReference type="PANTHER" id="PTHR45626:SF22">
    <property type="entry name" value="DNA REPAIR PROTEIN RAD5"/>
    <property type="match status" value="1"/>
</dbReference>
<evidence type="ECO:0000256" key="11">
    <source>
        <dbReference type="ARBA" id="ARBA00023204"/>
    </source>
</evidence>
<comment type="caution">
    <text evidence="17">The sequence shown here is derived from an EMBL/GenBank/DDBJ whole genome shotgun (WGS) entry which is preliminary data.</text>
</comment>
<keyword evidence="5" id="KW-0227">DNA damage</keyword>
<gene>
    <name evidence="17" type="ORF">G6F64_002423</name>
</gene>
<keyword evidence="18" id="KW-1185">Reference proteome</keyword>
<dbReference type="GO" id="GO:0005634">
    <property type="term" value="C:nucleus"/>
    <property type="evidence" value="ECO:0007669"/>
    <property type="project" value="UniProtKB-SubCell"/>
</dbReference>
<dbReference type="SMART" id="SM00184">
    <property type="entry name" value="RING"/>
    <property type="match status" value="1"/>
</dbReference>
<dbReference type="AlphaFoldDB" id="A0A9P6XG81"/>
<dbReference type="InterPro" id="IPR001841">
    <property type="entry name" value="Znf_RING"/>
</dbReference>
<proteinExistence type="inferred from homology"/>
<evidence type="ECO:0000256" key="9">
    <source>
        <dbReference type="ARBA" id="ARBA00022833"/>
    </source>
</evidence>
<dbReference type="InterPro" id="IPR049730">
    <property type="entry name" value="SNF2/RAD54-like_C"/>
</dbReference>
<dbReference type="InterPro" id="IPR013083">
    <property type="entry name" value="Znf_RING/FYVE/PHD"/>
</dbReference>
<keyword evidence="8" id="KW-0347">Helicase</keyword>
<dbReference type="Gene3D" id="3.40.50.300">
    <property type="entry name" value="P-loop containing nucleotide triphosphate hydrolases"/>
    <property type="match status" value="2"/>
</dbReference>
<dbReference type="PROSITE" id="PS51192">
    <property type="entry name" value="HELICASE_ATP_BIND_1"/>
    <property type="match status" value="1"/>
</dbReference>
<evidence type="ECO:0000256" key="13">
    <source>
        <dbReference type="PROSITE-ProRule" id="PRU00175"/>
    </source>
</evidence>
<dbReference type="CDD" id="cd14279">
    <property type="entry name" value="CUE"/>
    <property type="match status" value="1"/>
</dbReference>
<dbReference type="GO" id="GO:0008094">
    <property type="term" value="F:ATP-dependent activity, acting on DNA"/>
    <property type="evidence" value="ECO:0007669"/>
    <property type="project" value="TreeGrafter"/>
</dbReference>
<accession>A0A9P6XG81</accession>
<dbReference type="SMART" id="SM00490">
    <property type="entry name" value="HELICc"/>
    <property type="match status" value="1"/>
</dbReference>
<dbReference type="OrthoDB" id="448448at2759"/>
<comment type="subcellular location">
    <subcellularLocation>
        <location evidence="1">Nucleus</location>
    </subcellularLocation>
</comment>
<evidence type="ECO:0000256" key="4">
    <source>
        <dbReference type="ARBA" id="ARBA00022741"/>
    </source>
</evidence>
<dbReference type="SMART" id="SM00487">
    <property type="entry name" value="DEXDc"/>
    <property type="match status" value="1"/>
</dbReference>
<dbReference type="Pfam" id="PF00271">
    <property type="entry name" value="Helicase_C"/>
    <property type="match status" value="1"/>
</dbReference>
<evidence type="ECO:0000259" key="15">
    <source>
        <dbReference type="PROSITE" id="PS51192"/>
    </source>
</evidence>
<keyword evidence="4" id="KW-0547">Nucleotide-binding</keyword>
<reference evidence="17" key="1">
    <citation type="journal article" date="2020" name="Microb. Genom.">
        <title>Genetic diversity of clinical and environmental Mucorales isolates obtained from an investigation of mucormycosis cases among solid organ transplant recipients.</title>
        <authorList>
            <person name="Nguyen M.H."/>
            <person name="Kaul D."/>
            <person name="Muto C."/>
            <person name="Cheng S.J."/>
            <person name="Richter R.A."/>
            <person name="Bruno V.M."/>
            <person name="Liu G."/>
            <person name="Beyhan S."/>
            <person name="Sundermann A.J."/>
            <person name="Mounaud S."/>
            <person name="Pasculle A.W."/>
            <person name="Nierman W.C."/>
            <person name="Driscoll E."/>
            <person name="Cumbie R."/>
            <person name="Clancy C.J."/>
            <person name="Dupont C.L."/>
        </authorList>
    </citation>
    <scope>NUCLEOTIDE SEQUENCE</scope>
    <source>
        <strain evidence="17">GL11</strain>
    </source>
</reference>
<dbReference type="InterPro" id="IPR027417">
    <property type="entry name" value="P-loop_NTPase"/>
</dbReference>
<keyword evidence="10" id="KW-0067">ATP-binding</keyword>
<name>A0A9P6XG81_RHIOR</name>
<dbReference type="GO" id="GO:0005524">
    <property type="term" value="F:ATP binding"/>
    <property type="evidence" value="ECO:0007669"/>
    <property type="project" value="UniProtKB-KW"/>
</dbReference>
<dbReference type="Gene3D" id="3.30.40.10">
    <property type="entry name" value="Zinc/RING finger domain, C3HC4 (zinc finger)"/>
    <property type="match status" value="1"/>
</dbReference>
<comment type="similarity">
    <text evidence="2">Belongs to the SNF2/RAD54 helicase family.</text>
</comment>
<organism evidence="17 18">
    <name type="scientific">Rhizopus oryzae</name>
    <name type="common">Mucormycosis agent</name>
    <name type="synonym">Rhizopus arrhizus var. delemar</name>
    <dbReference type="NCBI Taxonomy" id="64495"/>
    <lineage>
        <taxon>Eukaryota</taxon>
        <taxon>Fungi</taxon>
        <taxon>Fungi incertae sedis</taxon>
        <taxon>Mucoromycota</taxon>
        <taxon>Mucoromycotina</taxon>
        <taxon>Mucoromycetes</taxon>
        <taxon>Mucorales</taxon>
        <taxon>Mucorineae</taxon>
        <taxon>Rhizopodaceae</taxon>
        <taxon>Rhizopus</taxon>
    </lineage>
</organism>
<feature type="domain" description="Helicase ATP-binding" evidence="15">
    <location>
        <begin position="350"/>
        <end position="539"/>
    </location>
</feature>
<evidence type="ECO:0000256" key="7">
    <source>
        <dbReference type="ARBA" id="ARBA00022801"/>
    </source>
</evidence>
<evidence type="ECO:0000256" key="3">
    <source>
        <dbReference type="ARBA" id="ARBA00022723"/>
    </source>
</evidence>
<feature type="domain" description="RING-type" evidence="14">
    <location>
        <begin position="741"/>
        <end position="785"/>
    </location>
</feature>
<feature type="domain" description="Helicase C-terminal" evidence="16">
    <location>
        <begin position="830"/>
        <end position="998"/>
    </location>
</feature>
<evidence type="ECO:0008006" key="19">
    <source>
        <dbReference type="Google" id="ProtNLM"/>
    </source>
</evidence>
<keyword evidence="6 13" id="KW-0863">Zinc-finger</keyword>
<dbReference type="PANTHER" id="PTHR45626">
    <property type="entry name" value="TRANSCRIPTION TERMINATION FACTOR 2-RELATED"/>
    <property type="match status" value="1"/>
</dbReference>
<evidence type="ECO:0000256" key="1">
    <source>
        <dbReference type="ARBA" id="ARBA00004123"/>
    </source>
</evidence>
<dbReference type="Pfam" id="PF13639">
    <property type="entry name" value="zf-RING_2"/>
    <property type="match status" value="1"/>
</dbReference>
<dbReference type="InterPro" id="IPR014001">
    <property type="entry name" value="Helicase_ATP-bd"/>
</dbReference>
<dbReference type="PROSITE" id="PS50089">
    <property type="entry name" value="ZF_RING_2"/>
    <property type="match status" value="1"/>
</dbReference>
<protein>
    <recommendedName>
        <fullName evidence="19">DNA repair protein RAD5</fullName>
    </recommendedName>
</protein>
<dbReference type="CDD" id="cd18793">
    <property type="entry name" value="SF2_C_SNF"/>
    <property type="match status" value="1"/>
</dbReference>
<dbReference type="SMART" id="SM00910">
    <property type="entry name" value="HIRAN"/>
    <property type="match status" value="1"/>
</dbReference>
<dbReference type="GO" id="GO:0008270">
    <property type="term" value="F:zinc ion binding"/>
    <property type="evidence" value="ECO:0007669"/>
    <property type="project" value="UniProtKB-KW"/>
</dbReference>
<keyword evidence="9" id="KW-0862">Zinc</keyword>
<dbReference type="InterPro" id="IPR050628">
    <property type="entry name" value="SNF2_RAD54_helicase_TF"/>
</dbReference>
<dbReference type="SUPFAM" id="SSF52540">
    <property type="entry name" value="P-loop containing nucleoside triphosphate hydrolases"/>
    <property type="match status" value="2"/>
</dbReference>
<evidence type="ECO:0000256" key="8">
    <source>
        <dbReference type="ARBA" id="ARBA00022806"/>
    </source>
</evidence>
<dbReference type="InterPro" id="IPR000330">
    <property type="entry name" value="SNF2_N"/>
</dbReference>
<evidence type="ECO:0000259" key="16">
    <source>
        <dbReference type="PROSITE" id="PS51194"/>
    </source>
</evidence>
<dbReference type="Proteomes" id="UP000716291">
    <property type="component" value="Unassembled WGS sequence"/>
</dbReference>
<dbReference type="InterPro" id="IPR038718">
    <property type="entry name" value="SNF2-like_sf"/>
</dbReference>
<keyword evidence="12" id="KW-0539">Nucleus</keyword>
<evidence type="ECO:0000313" key="17">
    <source>
        <dbReference type="EMBL" id="KAG1313218.1"/>
    </source>
</evidence>
<evidence type="ECO:0000313" key="18">
    <source>
        <dbReference type="Proteomes" id="UP000716291"/>
    </source>
</evidence>
<dbReference type="InterPro" id="IPR001650">
    <property type="entry name" value="Helicase_C-like"/>
</dbReference>
<dbReference type="PROSITE" id="PS51194">
    <property type="entry name" value="HELICASE_CTER"/>
    <property type="match status" value="1"/>
</dbReference>
<dbReference type="InterPro" id="IPR014905">
    <property type="entry name" value="HIRAN"/>
</dbReference>
<keyword evidence="7" id="KW-0378">Hydrolase</keyword>
<keyword evidence="3" id="KW-0479">Metal-binding</keyword>
<dbReference type="GO" id="GO:0004386">
    <property type="term" value="F:helicase activity"/>
    <property type="evidence" value="ECO:0007669"/>
    <property type="project" value="UniProtKB-KW"/>
</dbReference>
<sequence length="998" mass="113584">MSKRLRDEASVESLKAILGDISTQLCESLLHRANDNIEAAIDLYFSNPPVVTTQRKKSDRFNIGDLVITGWSLYVGKSPVKEGDKIEIVKDKKVTDTTNRIVRFTYQGITVGRLPKDIANYVSILIDLNICQFEGSVVWCPEELRMGEDVILTIQCFMLPSAMRINKFMSAFVPTLKKRQRMSSADQDTATLKKTSLIQLFRNLGMNPVRSAIRNMIGKDNTWDMILQSANMKEENNAAESDEFQELDEGEENKQVSDDQLNTIYEKAQIFDAQITAVEQPDSLALQLKEYQKRALAWMMAKEALQHQDGDIDMRAMHPLWEEYCFPDKDCEYQFFYFNPYTGELSLDFPEANSQERGGILADEMGLGKTIEILSLIHSNRYQKGQERPHGGYLRKSPTSLVVCPMSLLAQWRDEIINGSKPGTIRVEVYYGDDRSVVSLDRLGDWNGSAPDVLITTYGVLMNEWTRMQLDATHKTTLLYNIEFWRVILDEAHQIKNPASKTSQACKDLQATRRWAVTGTPIQNKLDDLYALVRFLKHEPWANHSFWRAFITIPFEKKDPKALTAVQTVLEPIILRRTKNMKDSKGQPMVPLPPKRIDIEYLSFSPEEQDIYDAIYNDSKIKFSYFCQAGHIGRNYASIFQLLTRLRQICCHPYLALQNSQTAGNAEVKAEGGKNISLEDLIAGHHTKPSSSSSLSKQDQNNYRLNVLQNLLAIQQGSSATKSTVEKMIAEETIPPVPEECPICFESFDSMIAMPCMHMACRLCVMDYFQKKEDQGLPGDCPICRTGPILQNQLLEIAQGRPEEEDDEKGIKIDVRKAVGGYKPSTKINALIKLLHQYNKESHKTVVFSQFTSFLDIVGEALDYERIHFTRLDGSHSQAQREKVLSTFAKMDQNGANVLLISLRAGGVGLNLTCASRVVMMDPWWNFAIESQAIDRVHRLGQLKEVKVTRFVVRGTVEERILEIQDSKHTLVNDLYMSRDESKNRKMDELKLLFSKKS</sequence>
<evidence type="ECO:0000256" key="5">
    <source>
        <dbReference type="ARBA" id="ARBA00022763"/>
    </source>
</evidence>
<evidence type="ECO:0000256" key="2">
    <source>
        <dbReference type="ARBA" id="ARBA00007025"/>
    </source>
</evidence>
<dbReference type="Pfam" id="PF08797">
    <property type="entry name" value="HIRAN"/>
    <property type="match status" value="1"/>
</dbReference>
<dbReference type="GO" id="GO:0003676">
    <property type="term" value="F:nucleic acid binding"/>
    <property type="evidence" value="ECO:0007669"/>
    <property type="project" value="InterPro"/>
</dbReference>